<gene>
    <name evidence="3" type="ORF">BXY53_2371</name>
</gene>
<dbReference type="Proteomes" id="UP000266273">
    <property type="component" value="Unassembled WGS sequence"/>
</dbReference>
<accession>A0A397PH29</accession>
<feature type="transmembrane region" description="Helical" evidence="2">
    <location>
        <begin position="57"/>
        <end position="79"/>
    </location>
</feature>
<sequence length="298" mass="31749">MSQEHVASPAAGAPATTDRLGGNRVGYVRLIPIAKVPMEAPWRWLGRGFRDMARAPLLSVAYGAVFALIAVLLLLGLWYAGVPALILPMAGGFLLVGPIMAAGLYRMSSLIERGQKVTLRDTLLVNIQSPGQLAFMGVALMIAFFAWVEIALLLFMLVFGPIAMPPVPEFIQTLLLEPRGLVLLTVGTFLGAVIAAIIFASTVVSIPLLMVREVDVVTAIVTSLRAVAINPGLMILWAILIAVIMALGFALLFAGLLIAFPLIGHATWHAFRDVVPDEDKLGPPSELSAQAESPDQPS</sequence>
<dbReference type="AlphaFoldDB" id="A0A397PH29"/>
<organism evidence="3 4">
    <name type="scientific">Dichotomicrobium thermohalophilum</name>
    <dbReference type="NCBI Taxonomy" id="933063"/>
    <lineage>
        <taxon>Bacteria</taxon>
        <taxon>Pseudomonadati</taxon>
        <taxon>Pseudomonadota</taxon>
        <taxon>Alphaproteobacteria</taxon>
        <taxon>Hyphomicrobiales</taxon>
        <taxon>Hyphomicrobiaceae</taxon>
        <taxon>Dichotomicrobium</taxon>
    </lineage>
</organism>
<dbReference type="RefSeq" id="WP_170144435.1">
    <property type="nucleotide sequence ID" value="NZ_QXDF01000002.1"/>
</dbReference>
<comment type="caution">
    <text evidence="3">The sequence shown here is derived from an EMBL/GenBank/DDBJ whole genome shotgun (WGS) entry which is preliminary data.</text>
</comment>
<proteinExistence type="predicted"/>
<evidence type="ECO:0000313" key="3">
    <source>
        <dbReference type="EMBL" id="RIA47803.1"/>
    </source>
</evidence>
<dbReference type="Pfam" id="PF09955">
    <property type="entry name" value="DUF2189"/>
    <property type="match status" value="1"/>
</dbReference>
<keyword evidence="4" id="KW-1185">Reference proteome</keyword>
<feature type="transmembrane region" description="Helical" evidence="2">
    <location>
        <begin position="85"/>
        <end position="105"/>
    </location>
</feature>
<dbReference type="EMBL" id="QXDF01000002">
    <property type="protein sequence ID" value="RIA47803.1"/>
    <property type="molecule type" value="Genomic_DNA"/>
</dbReference>
<keyword evidence="2" id="KW-0812">Transmembrane</keyword>
<feature type="transmembrane region" description="Helical" evidence="2">
    <location>
        <begin position="182"/>
        <end position="211"/>
    </location>
</feature>
<evidence type="ECO:0000313" key="4">
    <source>
        <dbReference type="Proteomes" id="UP000266273"/>
    </source>
</evidence>
<keyword evidence="2" id="KW-1133">Transmembrane helix</keyword>
<protein>
    <submittedName>
        <fullName evidence="3">Putative membrane protein</fullName>
    </submittedName>
</protein>
<feature type="transmembrane region" description="Helical" evidence="2">
    <location>
        <begin position="133"/>
        <end position="162"/>
    </location>
</feature>
<feature type="region of interest" description="Disordered" evidence="1">
    <location>
        <begin position="279"/>
        <end position="298"/>
    </location>
</feature>
<evidence type="ECO:0000256" key="1">
    <source>
        <dbReference type="SAM" id="MobiDB-lite"/>
    </source>
</evidence>
<feature type="compositionally biased region" description="Polar residues" evidence="1">
    <location>
        <begin position="287"/>
        <end position="298"/>
    </location>
</feature>
<keyword evidence="2" id="KW-0472">Membrane</keyword>
<dbReference type="InterPro" id="IPR018692">
    <property type="entry name" value="DUF2189"/>
</dbReference>
<feature type="transmembrane region" description="Helical" evidence="2">
    <location>
        <begin position="232"/>
        <end position="263"/>
    </location>
</feature>
<reference evidence="3 4" key="1">
    <citation type="submission" date="2018-08" db="EMBL/GenBank/DDBJ databases">
        <title>Genomic Encyclopedia of Archaeal and Bacterial Type Strains, Phase II (KMG-II): from individual species to whole genera.</title>
        <authorList>
            <person name="Goeker M."/>
        </authorList>
    </citation>
    <scope>NUCLEOTIDE SEQUENCE [LARGE SCALE GENOMIC DNA]</scope>
    <source>
        <strain evidence="3 4">DSM 5002</strain>
    </source>
</reference>
<name>A0A397PH29_9HYPH</name>
<evidence type="ECO:0000256" key="2">
    <source>
        <dbReference type="SAM" id="Phobius"/>
    </source>
</evidence>